<dbReference type="InterPro" id="IPR022755">
    <property type="entry name" value="Znf_C2H2_jaz"/>
</dbReference>
<keyword evidence="8" id="KW-1185">Reference proteome</keyword>
<feature type="domain" description="C2H2-type" evidence="6">
    <location>
        <begin position="28"/>
        <end position="50"/>
    </location>
</feature>
<keyword evidence="2" id="KW-0677">Repeat</keyword>
<dbReference type="STRING" id="230819.A0A5C3KFP2"/>
<organism evidence="7 8">
    <name type="scientific">Coprinopsis marcescibilis</name>
    <name type="common">Agaric fungus</name>
    <name type="synonym">Psathyrella marcescibilis</name>
    <dbReference type="NCBI Taxonomy" id="230819"/>
    <lineage>
        <taxon>Eukaryota</taxon>
        <taxon>Fungi</taxon>
        <taxon>Dikarya</taxon>
        <taxon>Basidiomycota</taxon>
        <taxon>Agaricomycotina</taxon>
        <taxon>Agaricomycetes</taxon>
        <taxon>Agaricomycetidae</taxon>
        <taxon>Agaricales</taxon>
        <taxon>Agaricineae</taxon>
        <taxon>Psathyrellaceae</taxon>
        <taxon>Coprinopsis</taxon>
    </lineage>
</organism>
<feature type="domain" description="C2H2-type" evidence="6">
    <location>
        <begin position="80"/>
        <end position="109"/>
    </location>
</feature>
<dbReference type="GO" id="GO:0008270">
    <property type="term" value="F:zinc ion binding"/>
    <property type="evidence" value="ECO:0007669"/>
    <property type="project" value="UniProtKB-KW"/>
</dbReference>
<dbReference type="AlphaFoldDB" id="A0A5C3KFP2"/>
<evidence type="ECO:0000256" key="2">
    <source>
        <dbReference type="ARBA" id="ARBA00022737"/>
    </source>
</evidence>
<dbReference type="PANTHER" id="PTHR24379:SF121">
    <property type="entry name" value="C2H2-TYPE DOMAIN-CONTAINING PROTEIN"/>
    <property type="match status" value="1"/>
</dbReference>
<dbReference type="Pfam" id="PF12171">
    <property type="entry name" value="zf-C2H2_jaz"/>
    <property type="match status" value="1"/>
</dbReference>
<dbReference type="SUPFAM" id="SSF57667">
    <property type="entry name" value="beta-beta-alpha zinc fingers"/>
    <property type="match status" value="1"/>
</dbReference>
<dbReference type="InterPro" id="IPR013087">
    <property type="entry name" value="Znf_C2H2_type"/>
</dbReference>
<evidence type="ECO:0000259" key="6">
    <source>
        <dbReference type="PROSITE" id="PS50157"/>
    </source>
</evidence>
<accession>A0A5C3KFP2</accession>
<dbReference type="InterPro" id="IPR036236">
    <property type="entry name" value="Znf_C2H2_sf"/>
</dbReference>
<feature type="domain" description="C2H2-type" evidence="6">
    <location>
        <begin position="52"/>
        <end position="78"/>
    </location>
</feature>
<protein>
    <recommendedName>
        <fullName evidence="6">C2H2-type domain-containing protein</fullName>
    </recommendedName>
</protein>
<keyword evidence="4" id="KW-0862">Zinc</keyword>
<dbReference type="OrthoDB" id="6077919at2759"/>
<sequence length="267" mass="30545">MAYCTNCDKWFATWIGLKEHYVQSPFHHYCQHCNEHFSEREILEDHYERHHHRCKDCNQFFRNELGLHEHHRQSPRHSHLYCVPCRKLFQSTNNLNNHRRSAIHQPKSTICPGRGCGLGFVSTSALALHLESGTCSSGATRSTVNKFVQQYDRNNVITDPARMIGGSFQNEVVTFYATDASWNGRHYECYLCSNGYSSLRGLNQHLASPRHQAKIYICPSSDCTMRFTTLSGFCQHVESERCGLLQSSSQARAIVGGLVSQVRTITM</sequence>
<evidence type="ECO:0000313" key="8">
    <source>
        <dbReference type="Proteomes" id="UP000307440"/>
    </source>
</evidence>
<evidence type="ECO:0000313" key="7">
    <source>
        <dbReference type="EMBL" id="TFK18694.1"/>
    </source>
</evidence>
<evidence type="ECO:0000256" key="5">
    <source>
        <dbReference type="PROSITE-ProRule" id="PRU00042"/>
    </source>
</evidence>
<gene>
    <name evidence="7" type="ORF">FA15DRAFT_728928</name>
</gene>
<dbReference type="PROSITE" id="PS00028">
    <property type="entry name" value="ZINC_FINGER_C2H2_1"/>
    <property type="match status" value="2"/>
</dbReference>
<keyword evidence="3 5" id="KW-0863">Zinc-finger</keyword>
<dbReference type="SMART" id="SM00355">
    <property type="entry name" value="ZnF_C2H2"/>
    <property type="match status" value="7"/>
</dbReference>
<dbReference type="PROSITE" id="PS50157">
    <property type="entry name" value="ZINC_FINGER_C2H2_2"/>
    <property type="match status" value="3"/>
</dbReference>
<dbReference type="Gene3D" id="3.30.160.60">
    <property type="entry name" value="Classic Zinc Finger"/>
    <property type="match status" value="2"/>
</dbReference>
<evidence type="ECO:0000256" key="3">
    <source>
        <dbReference type="ARBA" id="ARBA00022771"/>
    </source>
</evidence>
<keyword evidence="1" id="KW-0479">Metal-binding</keyword>
<dbReference type="Proteomes" id="UP000307440">
    <property type="component" value="Unassembled WGS sequence"/>
</dbReference>
<evidence type="ECO:0000256" key="4">
    <source>
        <dbReference type="ARBA" id="ARBA00022833"/>
    </source>
</evidence>
<proteinExistence type="predicted"/>
<reference evidence="7 8" key="1">
    <citation type="journal article" date="2019" name="Nat. Ecol. Evol.">
        <title>Megaphylogeny resolves global patterns of mushroom evolution.</title>
        <authorList>
            <person name="Varga T."/>
            <person name="Krizsan K."/>
            <person name="Foldi C."/>
            <person name="Dima B."/>
            <person name="Sanchez-Garcia M."/>
            <person name="Sanchez-Ramirez S."/>
            <person name="Szollosi G.J."/>
            <person name="Szarkandi J.G."/>
            <person name="Papp V."/>
            <person name="Albert L."/>
            <person name="Andreopoulos W."/>
            <person name="Angelini C."/>
            <person name="Antonin V."/>
            <person name="Barry K.W."/>
            <person name="Bougher N.L."/>
            <person name="Buchanan P."/>
            <person name="Buyck B."/>
            <person name="Bense V."/>
            <person name="Catcheside P."/>
            <person name="Chovatia M."/>
            <person name="Cooper J."/>
            <person name="Damon W."/>
            <person name="Desjardin D."/>
            <person name="Finy P."/>
            <person name="Geml J."/>
            <person name="Haridas S."/>
            <person name="Hughes K."/>
            <person name="Justo A."/>
            <person name="Karasinski D."/>
            <person name="Kautmanova I."/>
            <person name="Kiss B."/>
            <person name="Kocsube S."/>
            <person name="Kotiranta H."/>
            <person name="LaButti K.M."/>
            <person name="Lechner B.E."/>
            <person name="Liimatainen K."/>
            <person name="Lipzen A."/>
            <person name="Lukacs Z."/>
            <person name="Mihaltcheva S."/>
            <person name="Morgado L.N."/>
            <person name="Niskanen T."/>
            <person name="Noordeloos M.E."/>
            <person name="Ohm R.A."/>
            <person name="Ortiz-Santana B."/>
            <person name="Ovrebo C."/>
            <person name="Racz N."/>
            <person name="Riley R."/>
            <person name="Savchenko A."/>
            <person name="Shiryaev A."/>
            <person name="Soop K."/>
            <person name="Spirin V."/>
            <person name="Szebenyi C."/>
            <person name="Tomsovsky M."/>
            <person name="Tulloss R.E."/>
            <person name="Uehling J."/>
            <person name="Grigoriev I.V."/>
            <person name="Vagvolgyi C."/>
            <person name="Papp T."/>
            <person name="Martin F.M."/>
            <person name="Miettinen O."/>
            <person name="Hibbett D.S."/>
            <person name="Nagy L.G."/>
        </authorList>
    </citation>
    <scope>NUCLEOTIDE SEQUENCE [LARGE SCALE GENOMIC DNA]</scope>
    <source>
        <strain evidence="7 8">CBS 121175</strain>
    </source>
</reference>
<dbReference type="PANTHER" id="PTHR24379">
    <property type="entry name" value="KRAB AND ZINC FINGER DOMAIN-CONTAINING"/>
    <property type="match status" value="1"/>
</dbReference>
<dbReference type="EMBL" id="ML210383">
    <property type="protein sequence ID" value="TFK18694.1"/>
    <property type="molecule type" value="Genomic_DNA"/>
</dbReference>
<evidence type="ECO:0000256" key="1">
    <source>
        <dbReference type="ARBA" id="ARBA00022723"/>
    </source>
</evidence>
<name>A0A5C3KFP2_COPMA</name>